<dbReference type="InterPro" id="IPR029787">
    <property type="entry name" value="Nucleotide_cyclase"/>
</dbReference>
<evidence type="ECO:0000259" key="3">
    <source>
        <dbReference type="PROSITE" id="PS50883"/>
    </source>
</evidence>
<dbReference type="InterPro" id="IPR000160">
    <property type="entry name" value="GGDEF_dom"/>
</dbReference>
<keyword evidence="1" id="KW-0175">Coiled coil</keyword>
<evidence type="ECO:0000313" key="6">
    <source>
        <dbReference type="Proteomes" id="UP000286482"/>
    </source>
</evidence>
<evidence type="ECO:0000256" key="2">
    <source>
        <dbReference type="SAM" id="Phobius"/>
    </source>
</evidence>
<dbReference type="InterPro" id="IPR043128">
    <property type="entry name" value="Rev_trsase/Diguanyl_cyclase"/>
</dbReference>
<dbReference type="SUPFAM" id="SSF141868">
    <property type="entry name" value="EAL domain-like"/>
    <property type="match status" value="1"/>
</dbReference>
<feature type="domain" description="GGDEF" evidence="4">
    <location>
        <begin position="270"/>
        <end position="400"/>
    </location>
</feature>
<evidence type="ECO:0000256" key="1">
    <source>
        <dbReference type="SAM" id="Coils"/>
    </source>
</evidence>
<dbReference type="SUPFAM" id="SSF55073">
    <property type="entry name" value="Nucleotide cyclase"/>
    <property type="match status" value="1"/>
</dbReference>
<dbReference type="InterPro" id="IPR052155">
    <property type="entry name" value="Biofilm_reg_signaling"/>
</dbReference>
<feature type="coiled-coil region" evidence="1">
    <location>
        <begin position="194"/>
        <end position="235"/>
    </location>
</feature>
<dbReference type="CDD" id="cd01949">
    <property type="entry name" value="GGDEF"/>
    <property type="match status" value="1"/>
</dbReference>
<organism evidence="5 6">
    <name type="scientific">Alginatibacterium sediminis</name>
    <dbReference type="NCBI Taxonomy" id="2164068"/>
    <lineage>
        <taxon>Bacteria</taxon>
        <taxon>Pseudomonadati</taxon>
        <taxon>Pseudomonadota</taxon>
        <taxon>Gammaproteobacteria</taxon>
        <taxon>Alteromonadales</taxon>
        <taxon>Alteromonadaceae</taxon>
        <taxon>Alginatibacterium</taxon>
    </lineage>
</organism>
<evidence type="ECO:0000313" key="5">
    <source>
        <dbReference type="EMBL" id="RKF18848.1"/>
    </source>
</evidence>
<reference evidence="5 6" key="1">
    <citation type="submission" date="2018-09" db="EMBL/GenBank/DDBJ databases">
        <authorList>
            <person name="Wang Z."/>
        </authorList>
    </citation>
    <scope>NUCLEOTIDE SEQUENCE [LARGE SCALE GENOMIC DNA]</scope>
    <source>
        <strain evidence="5 6">ALS 81</strain>
    </source>
</reference>
<dbReference type="Gene3D" id="3.30.70.270">
    <property type="match status" value="1"/>
</dbReference>
<keyword evidence="2" id="KW-1133">Transmembrane helix</keyword>
<proteinExistence type="predicted"/>
<dbReference type="Proteomes" id="UP000286482">
    <property type="component" value="Unassembled WGS sequence"/>
</dbReference>
<dbReference type="SMART" id="SM00267">
    <property type="entry name" value="GGDEF"/>
    <property type="match status" value="1"/>
</dbReference>
<feature type="transmembrane region" description="Helical" evidence="2">
    <location>
        <begin position="155"/>
        <end position="174"/>
    </location>
</feature>
<dbReference type="PROSITE" id="PS50887">
    <property type="entry name" value="GGDEF"/>
    <property type="match status" value="1"/>
</dbReference>
<name>A0A420EDV5_9ALTE</name>
<dbReference type="SMART" id="SM00052">
    <property type="entry name" value="EAL"/>
    <property type="match status" value="1"/>
</dbReference>
<protein>
    <submittedName>
        <fullName evidence="5">EAL domain-containing protein</fullName>
    </submittedName>
</protein>
<feature type="transmembrane region" description="Helical" evidence="2">
    <location>
        <begin position="105"/>
        <end position="125"/>
    </location>
</feature>
<sequence>MDAAQLLFQNNPSGIGISFIAFTFLCFGFNAEQVPFLRISLWLIMVLVLVFRLVLGYRWRAQLNKEHTSSNTAQDAIKQFRYGVIATALTWASYSTLLFPHMDLIELTSAMIILSAMAGGATSILSADRDLCILYACLMIAPMSTMSLLSGQAQLPLLGVLGLGFLVILIATAFRSSSFTHQAIEFKNNNSLLAKQLLEEKQQLRQHKYDLEEANQRVNINNQELELKVEQRTQEVYRLSNIDPLTELFNRHAFVRNLQTLMHECDQNQQSLSIIFVDLNDFKQVNDALGHAQGDRLLQVISQRFKGQNERQLLGRWGGDEYIIAVPNIAASQAQKLAFNLSQRLRQPIALDSNVLSISAAFGISEYPLHSQDIQQLILFSDIAMFSAKAKKQSIAIFNSDLYAHSLQERKLKQGLSDALLNRDFEIHYQPILDTSTQKIWSFEALLRWKFEQQYVSPDIFVSLAEKSGLINELGSWVLEQACLEAAKWSFEEMPSVSVNVSALQLYNLEFIEQVERSLELSQLAPARLHLEITESVLIKNTERVKAQMRQLQALGVHFAIDDFGTGYSSLQQLNSLPVNFIKIDRIFLQQLANKQQSIVRATKYLAREFNYQVIAEGVETLEQLEILDAIGIEYVQGFHFSKALPATQLQTWYNEHLKSLNALG</sequence>
<dbReference type="InterPro" id="IPR001633">
    <property type="entry name" value="EAL_dom"/>
</dbReference>
<gene>
    <name evidence="5" type="ORF">DBZ36_10695</name>
</gene>
<feature type="transmembrane region" description="Helical" evidence="2">
    <location>
        <begin position="12"/>
        <end position="30"/>
    </location>
</feature>
<feature type="domain" description="EAL" evidence="3">
    <location>
        <begin position="409"/>
        <end position="658"/>
    </location>
</feature>
<feature type="transmembrane region" description="Helical" evidence="2">
    <location>
        <begin position="36"/>
        <end position="59"/>
    </location>
</feature>
<dbReference type="EMBL" id="RAQO01000005">
    <property type="protein sequence ID" value="RKF18848.1"/>
    <property type="molecule type" value="Genomic_DNA"/>
</dbReference>
<dbReference type="InterPro" id="IPR035919">
    <property type="entry name" value="EAL_sf"/>
</dbReference>
<dbReference type="NCBIfam" id="TIGR00254">
    <property type="entry name" value="GGDEF"/>
    <property type="match status" value="1"/>
</dbReference>
<comment type="caution">
    <text evidence="5">The sequence shown here is derived from an EMBL/GenBank/DDBJ whole genome shotgun (WGS) entry which is preliminary data.</text>
</comment>
<accession>A0A420EDV5</accession>
<dbReference type="AlphaFoldDB" id="A0A420EDV5"/>
<dbReference type="PANTHER" id="PTHR44757">
    <property type="entry name" value="DIGUANYLATE CYCLASE DGCP"/>
    <property type="match status" value="1"/>
</dbReference>
<dbReference type="PANTHER" id="PTHR44757:SF2">
    <property type="entry name" value="BIOFILM ARCHITECTURE MAINTENANCE PROTEIN MBAA"/>
    <property type="match status" value="1"/>
</dbReference>
<keyword evidence="2" id="KW-0812">Transmembrane</keyword>
<keyword evidence="2" id="KW-0472">Membrane</keyword>
<feature type="transmembrane region" description="Helical" evidence="2">
    <location>
        <begin position="80"/>
        <end position="99"/>
    </location>
</feature>
<dbReference type="PROSITE" id="PS50883">
    <property type="entry name" value="EAL"/>
    <property type="match status" value="1"/>
</dbReference>
<dbReference type="Pfam" id="PF00990">
    <property type="entry name" value="GGDEF"/>
    <property type="match status" value="1"/>
</dbReference>
<evidence type="ECO:0000259" key="4">
    <source>
        <dbReference type="PROSITE" id="PS50887"/>
    </source>
</evidence>
<dbReference type="Pfam" id="PF00563">
    <property type="entry name" value="EAL"/>
    <property type="match status" value="1"/>
</dbReference>
<dbReference type="CDD" id="cd01948">
    <property type="entry name" value="EAL"/>
    <property type="match status" value="1"/>
</dbReference>
<dbReference type="Gene3D" id="3.20.20.450">
    <property type="entry name" value="EAL domain"/>
    <property type="match status" value="1"/>
</dbReference>
<feature type="transmembrane region" description="Helical" evidence="2">
    <location>
        <begin position="132"/>
        <end position="149"/>
    </location>
</feature>
<keyword evidence="6" id="KW-1185">Reference proteome</keyword>